<proteinExistence type="predicted"/>
<evidence type="ECO:0000313" key="1">
    <source>
        <dbReference type="EMBL" id="MBX51580.1"/>
    </source>
</evidence>
<dbReference type="EMBL" id="GGEC01071096">
    <property type="protein sequence ID" value="MBX51580.1"/>
    <property type="molecule type" value="Transcribed_RNA"/>
</dbReference>
<reference evidence="1" key="1">
    <citation type="submission" date="2018-02" db="EMBL/GenBank/DDBJ databases">
        <title>Rhizophora mucronata_Transcriptome.</title>
        <authorList>
            <person name="Meera S.P."/>
            <person name="Sreeshan A."/>
            <person name="Augustine A."/>
        </authorList>
    </citation>
    <scope>NUCLEOTIDE SEQUENCE</scope>
    <source>
        <tissue evidence="1">Leaf</tissue>
    </source>
</reference>
<name>A0A2P2P9X9_RHIMU</name>
<accession>A0A2P2P9X9</accession>
<sequence>MTLCNTKKRKIIPLCLGEIWYMIVGCEKAGKKKQICDYSGNCFAFGGC</sequence>
<protein>
    <submittedName>
        <fullName evidence="1">Uncharacterized protein</fullName>
    </submittedName>
</protein>
<dbReference type="AlphaFoldDB" id="A0A2P2P9X9"/>
<organism evidence="1">
    <name type="scientific">Rhizophora mucronata</name>
    <name type="common">Asiatic mangrove</name>
    <dbReference type="NCBI Taxonomy" id="61149"/>
    <lineage>
        <taxon>Eukaryota</taxon>
        <taxon>Viridiplantae</taxon>
        <taxon>Streptophyta</taxon>
        <taxon>Embryophyta</taxon>
        <taxon>Tracheophyta</taxon>
        <taxon>Spermatophyta</taxon>
        <taxon>Magnoliopsida</taxon>
        <taxon>eudicotyledons</taxon>
        <taxon>Gunneridae</taxon>
        <taxon>Pentapetalae</taxon>
        <taxon>rosids</taxon>
        <taxon>fabids</taxon>
        <taxon>Malpighiales</taxon>
        <taxon>Rhizophoraceae</taxon>
        <taxon>Rhizophora</taxon>
    </lineage>
</organism>